<dbReference type="EMBL" id="CP011546">
    <property type="protein sequence ID" value="AKK11611.1"/>
    <property type="molecule type" value="Genomic_DNA"/>
</dbReference>
<dbReference type="PATRIC" id="fig|1072256.5.peg.1605"/>
<evidence type="ECO:0000256" key="7">
    <source>
        <dbReference type="ARBA" id="ARBA00023136"/>
    </source>
</evidence>
<evidence type="ECO:0000256" key="1">
    <source>
        <dbReference type="ARBA" id="ARBA00004429"/>
    </source>
</evidence>
<dbReference type="Proteomes" id="UP000035548">
    <property type="component" value="Chromosome"/>
</dbReference>
<feature type="domain" description="UPF0033" evidence="10">
    <location>
        <begin position="395"/>
        <end position="419"/>
    </location>
</feature>
<feature type="transmembrane region" description="Helical" evidence="9">
    <location>
        <begin position="239"/>
        <end position="257"/>
    </location>
</feature>
<reference evidence="11 12" key="1">
    <citation type="journal article" date="2015" name="Genome Announc.">
        <title>Virulence Factor Genes Detected in the Complete Genome Sequence of Corynebacterium uterequi DSM 45634, Isolated from the Uterus of a Maiden Mare.</title>
        <authorList>
            <person name="Ruckert C."/>
            <person name="Kriete M."/>
            <person name="Jaenicke S."/>
            <person name="Winkler A."/>
            <person name="Tauch A."/>
        </authorList>
    </citation>
    <scope>NUCLEOTIDE SEQUENCE [LARGE SCALE GENOMIC DNA]</scope>
    <source>
        <strain evidence="11 12">DSM 45634</strain>
    </source>
</reference>
<comment type="subcellular location">
    <subcellularLocation>
        <location evidence="1">Cell inner membrane</location>
        <topology evidence="1">Multi-pass membrane protein</topology>
    </subcellularLocation>
</comment>
<dbReference type="GO" id="GO:0005886">
    <property type="term" value="C:plasma membrane"/>
    <property type="evidence" value="ECO:0007669"/>
    <property type="project" value="UniProtKB-SubCell"/>
</dbReference>
<dbReference type="STRING" id="1072256.CUTER_08130"/>
<evidence type="ECO:0000256" key="3">
    <source>
        <dbReference type="ARBA" id="ARBA00022475"/>
    </source>
</evidence>
<feature type="transmembrane region" description="Helical" evidence="9">
    <location>
        <begin position="39"/>
        <end position="63"/>
    </location>
</feature>
<evidence type="ECO:0000256" key="9">
    <source>
        <dbReference type="SAM" id="Phobius"/>
    </source>
</evidence>
<keyword evidence="5 9" id="KW-0812">Transmembrane</keyword>
<dbReference type="CDD" id="cd00291">
    <property type="entry name" value="SirA_YedF_YeeD"/>
    <property type="match status" value="1"/>
</dbReference>
<feature type="transmembrane region" description="Helical" evidence="9">
    <location>
        <begin position="6"/>
        <end position="27"/>
    </location>
</feature>
<name>A0A0G3HE77_9CORY</name>
<keyword evidence="3" id="KW-1003">Cell membrane</keyword>
<keyword evidence="6 9" id="KW-1133">Transmembrane helix</keyword>
<dbReference type="SUPFAM" id="SSF64307">
    <property type="entry name" value="SirA-like"/>
    <property type="match status" value="1"/>
</dbReference>
<dbReference type="InterPro" id="IPR007272">
    <property type="entry name" value="Sulf_transp_TsuA/YedE"/>
</dbReference>
<dbReference type="PANTHER" id="PTHR30574">
    <property type="entry name" value="INNER MEMBRANE PROTEIN YEDE"/>
    <property type="match status" value="1"/>
</dbReference>
<evidence type="ECO:0000313" key="12">
    <source>
        <dbReference type="Proteomes" id="UP000035548"/>
    </source>
</evidence>
<evidence type="ECO:0000256" key="5">
    <source>
        <dbReference type="ARBA" id="ARBA00022692"/>
    </source>
</evidence>
<dbReference type="InterPro" id="IPR036868">
    <property type="entry name" value="TusA-like_sf"/>
</dbReference>
<keyword evidence="2" id="KW-0813">Transport</keyword>
<evidence type="ECO:0000256" key="4">
    <source>
        <dbReference type="ARBA" id="ARBA00022519"/>
    </source>
</evidence>
<feature type="transmembrane region" description="Helical" evidence="9">
    <location>
        <begin position="148"/>
        <end position="169"/>
    </location>
</feature>
<dbReference type="PROSITE" id="PS01148">
    <property type="entry name" value="UPF0033"/>
    <property type="match status" value="1"/>
</dbReference>
<comment type="similarity">
    <text evidence="8">Belongs to the TsuA/YedE (TC 9.B.102) family.</text>
</comment>
<evidence type="ECO:0000259" key="10">
    <source>
        <dbReference type="PROSITE" id="PS01148"/>
    </source>
</evidence>
<dbReference type="PANTHER" id="PTHR30574:SF1">
    <property type="entry name" value="SULPHUR TRANSPORT DOMAIN-CONTAINING PROTEIN"/>
    <property type="match status" value="1"/>
</dbReference>
<dbReference type="AlphaFoldDB" id="A0A0G3HE77"/>
<dbReference type="RefSeq" id="WP_047259987.1">
    <property type="nucleotide sequence ID" value="NZ_CP011546.1"/>
</dbReference>
<dbReference type="KEGG" id="cut:CUTER_08130"/>
<dbReference type="Pfam" id="PF04143">
    <property type="entry name" value="Sulf_transp"/>
    <property type="match status" value="1"/>
</dbReference>
<feature type="transmembrane region" description="Helical" evidence="9">
    <location>
        <begin position="305"/>
        <end position="328"/>
    </location>
</feature>
<protein>
    <submittedName>
        <fullName evidence="11">Putative redox protein, regulator of disulfide bond formation</fullName>
    </submittedName>
</protein>
<proteinExistence type="inferred from homology"/>
<reference evidence="12" key="2">
    <citation type="submission" date="2015-05" db="EMBL/GenBank/DDBJ databases">
        <title>Complete genome sequence of Corynebacterium uterequi DSM 45634, isolated from the uterus of a maiden mare.</title>
        <authorList>
            <person name="Ruckert C."/>
            <person name="Albersmeier A."/>
            <person name="Winkler A."/>
            <person name="Tauch A."/>
        </authorList>
    </citation>
    <scope>NUCLEOTIDE SEQUENCE [LARGE SCALE GENOMIC DNA]</scope>
    <source>
        <strain evidence="12">DSM 45634</strain>
    </source>
</reference>
<keyword evidence="7 9" id="KW-0472">Membrane</keyword>
<evidence type="ECO:0000256" key="6">
    <source>
        <dbReference type="ARBA" id="ARBA00022989"/>
    </source>
</evidence>
<feature type="transmembrane region" description="Helical" evidence="9">
    <location>
        <begin position="189"/>
        <end position="208"/>
    </location>
</feature>
<dbReference type="InterPro" id="IPR001455">
    <property type="entry name" value="TusA-like"/>
</dbReference>
<evidence type="ECO:0000256" key="8">
    <source>
        <dbReference type="ARBA" id="ARBA00035655"/>
    </source>
</evidence>
<sequence length="468" mass="48630">MILTGLGVGVLLGVVMQRGRFCVTGMIRDIWLSNTWRNLVALFIVISVHAVGLAALTSAGVIAPEYSTFAPAAVIVGGLLFGLGIVLAGGCASGTWYRSAEGLVGSWIALLTYGLSAAAMKYGVLNKFDAWMKSYDTGWTTLPEATGLSPWVFALALSAGTLVAARYFLVKDAARPKAMIDAPWYKKPLHMYTAGVLVGLLGVIAWPLSAAAGRNSGLGITTPTADIITFTATGDPARLNWGVMLVVGLLIGAYAAAKATGEFRVRVPDATVAVRSVWGGVFMGVGATLAGGCTVGNGMVETSLFSFQGWVALGAIALGIGLGAKLWITPKKRPAPVAPQTRRDQPAVGGAAPAAPATDYLANIPVASGFLGVATKTKAPVTEKLTQLTAHRYHLDAMGMVCPFPLVEAKEAIATLDDGDEMVISFDCTQGTDSIPQWAADNGHAISEFAQEGAAGWTVTVTKNALTR</sequence>
<feature type="transmembrane region" description="Helical" evidence="9">
    <location>
        <begin position="277"/>
        <end position="299"/>
    </location>
</feature>
<gene>
    <name evidence="11" type="ORF">CUTER_08130</name>
</gene>
<keyword evidence="4" id="KW-0997">Cell inner membrane</keyword>
<dbReference type="Gene3D" id="3.30.110.40">
    <property type="entry name" value="TusA-like domain"/>
    <property type="match status" value="1"/>
</dbReference>
<dbReference type="Pfam" id="PF01206">
    <property type="entry name" value="TusA"/>
    <property type="match status" value="1"/>
</dbReference>
<evidence type="ECO:0000313" key="11">
    <source>
        <dbReference type="EMBL" id="AKK11611.1"/>
    </source>
</evidence>
<accession>A0A0G3HE77</accession>
<keyword evidence="12" id="KW-1185">Reference proteome</keyword>
<evidence type="ECO:0000256" key="2">
    <source>
        <dbReference type="ARBA" id="ARBA00022448"/>
    </source>
</evidence>
<organism evidence="11 12">
    <name type="scientific">Corynebacterium uterequi</name>
    <dbReference type="NCBI Taxonomy" id="1072256"/>
    <lineage>
        <taxon>Bacteria</taxon>
        <taxon>Bacillati</taxon>
        <taxon>Actinomycetota</taxon>
        <taxon>Actinomycetes</taxon>
        <taxon>Mycobacteriales</taxon>
        <taxon>Corynebacteriaceae</taxon>
        <taxon>Corynebacterium</taxon>
    </lineage>
</organism>
<dbReference type="OrthoDB" id="9794165at2"/>
<feature type="transmembrane region" description="Helical" evidence="9">
    <location>
        <begin position="104"/>
        <end position="124"/>
    </location>
</feature>
<feature type="transmembrane region" description="Helical" evidence="9">
    <location>
        <begin position="69"/>
        <end position="92"/>
    </location>
</feature>